<protein>
    <recommendedName>
        <fullName evidence="4">DUF4197 domain-containing protein</fullName>
    </recommendedName>
</protein>
<evidence type="ECO:0000313" key="2">
    <source>
        <dbReference type="EMBL" id="AIL46055.1"/>
    </source>
</evidence>
<feature type="chain" id="PRO_5001717827" description="DUF4197 domain-containing protein" evidence="1">
    <location>
        <begin position="20"/>
        <end position="225"/>
    </location>
</feature>
<dbReference type="HOGENOM" id="CLU_1238389_0_0_10"/>
<dbReference type="eggNOG" id="ENOG502Z7PK">
    <property type="taxonomic scope" value="Bacteria"/>
</dbReference>
<name>A0A077EKU6_9FLAO</name>
<reference evidence="2" key="2">
    <citation type="journal article" date="2015" name="Genome Biol. Evol.">
        <title>Complete Genome Sequence and Transcriptomic Analysis of the Novel Pathogen Elizabethkingia anophelis in Response to Oxidative Stress.</title>
        <authorList>
            <person name="Li Y."/>
            <person name="Liu Y."/>
            <person name="Chew S.C."/>
            <person name="Tay M."/>
            <person name="Salido M.M."/>
            <person name="Teo J."/>
            <person name="Lauro F.M."/>
            <person name="Givskov M."/>
            <person name="Yang L."/>
        </authorList>
    </citation>
    <scope>NUCLEOTIDE SEQUENCE</scope>
    <source>
        <strain evidence="2">NUHP1</strain>
    </source>
</reference>
<feature type="signal peptide" evidence="1">
    <location>
        <begin position="1"/>
        <end position="19"/>
    </location>
</feature>
<dbReference type="Pfam" id="PF13852">
    <property type="entry name" value="DUF4197"/>
    <property type="match status" value="1"/>
</dbReference>
<reference evidence="2" key="1">
    <citation type="journal article" date="2013" name="Lancet">
        <title>First case of E anophelis outbreak in an intensive-care unit.</title>
        <authorList>
            <person name="Teo J."/>
            <person name="Tan S.Y."/>
            <person name="Tay M."/>
            <person name="Ding Y."/>
            <person name="Kjelleberg S."/>
            <person name="Givskov M."/>
            <person name="Lin R.T."/>
            <person name="Yang L."/>
        </authorList>
    </citation>
    <scope>NUCLEOTIDE SEQUENCE [LARGE SCALE GENOMIC DNA]</scope>
    <source>
        <strain evidence="2">NUHP1</strain>
    </source>
</reference>
<evidence type="ECO:0000313" key="3">
    <source>
        <dbReference type="Proteomes" id="UP000028933"/>
    </source>
</evidence>
<dbReference type="Proteomes" id="UP000028933">
    <property type="component" value="Chromosome"/>
</dbReference>
<evidence type="ECO:0000256" key="1">
    <source>
        <dbReference type="SAM" id="SignalP"/>
    </source>
</evidence>
<dbReference type="PROSITE" id="PS51257">
    <property type="entry name" value="PROKAR_LIPOPROTEIN"/>
    <property type="match status" value="1"/>
</dbReference>
<evidence type="ECO:0008006" key="4">
    <source>
        <dbReference type="Google" id="ProtNLM"/>
    </source>
</evidence>
<accession>A0A077EKU6</accession>
<sequence length="225" mass="23735">MKKTVFVLTAGILAAGSLASCGSNLGGTMGVGALQNLLFNASSQGFNILGNPQEFMTNALIESAMPEELRKVNNTLESVGLGNLVKKEKQYIAEAAKLTVNTSKPIVTQAIREMTVTDAINIASGGKGAATAYLKNKTREKLIDAIQPQVDAKLNEYGIVKSVNTALSGSSISGILGTILGTDKKNNVNAASPITRLASEQMVNGLFYVIENYEVNNVANPNAWK</sequence>
<dbReference type="RefSeq" id="WP_009088457.1">
    <property type="nucleotide sequence ID" value="NZ_CP007547.1"/>
</dbReference>
<proteinExistence type="predicted"/>
<dbReference type="EMBL" id="CP007547">
    <property type="protein sequence ID" value="AIL46055.1"/>
    <property type="molecule type" value="Genomic_DNA"/>
</dbReference>
<dbReference type="GeneID" id="56683356"/>
<gene>
    <name evidence="2" type="ORF">BD94_2280</name>
</gene>
<dbReference type="AlphaFoldDB" id="A0A077EKU6"/>
<organism evidence="2 3">
    <name type="scientific">Elizabethkingia anophelis NUHP1</name>
    <dbReference type="NCBI Taxonomy" id="1338011"/>
    <lineage>
        <taxon>Bacteria</taxon>
        <taxon>Pseudomonadati</taxon>
        <taxon>Bacteroidota</taxon>
        <taxon>Flavobacteriia</taxon>
        <taxon>Flavobacteriales</taxon>
        <taxon>Weeksellaceae</taxon>
        <taxon>Elizabethkingia</taxon>
    </lineage>
</organism>
<dbReference type="STRING" id="1338011.BD94_2280"/>
<keyword evidence="1" id="KW-0732">Signal</keyword>
<dbReference type="InterPro" id="IPR025245">
    <property type="entry name" value="DUF4197"/>
</dbReference>
<dbReference type="KEGG" id="eao:BD94_2280"/>